<dbReference type="KEGG" id="gaz:Pan241w_10950"/>
<accession>A0A517RAX6</accession>
<dbReference type="Proteomes" id="UP000317171">
    <property type="component" value="Chromosome"/>
</dbReference>
<dbReference type="EMBL" id="CP036269">
    <property type="protein sequence ID" value="QDT41036.1"/>
    <property type="molecule type" value="Genomic_DNA"/>
</dbReference>
<proteinExistence type="predicted"/>
<organism evidence="1 2">
    <name type="scientific">Gimesia alba</name>
    <dbReference type="NCBI Taxonomy" id="2527973"/>
    <lineage>
        <taxon>Bacteria</taxon>
        <taxon>Pseudomonadati</taxon>
        <taxon>Planctomycetota</taxon>
        <taxon>Planctomycetia</taxon>
        <taxon>Planctomycetales</taxon>
        <taxon>Planctomycetaceae</taxon>
        <taxon>Gimesia</taxon>
    </lineage>
</organism>
<keyword evidence="2" id="KW-1185">Reference proteome</keyword>
<evidence type="ECO:0000313" key="1">
    <source>
        <dbReference type="EMBL" id="QDT41036.1"/>
    </source>
</evidence>
<dbReference type="RefSeq" id="WP_145211977.1">
    <property type="nucleotide sequence ID" value="NZ_CP036269.1"/>
</dbReference>
<reference evidence="1 2" key="1">
    <citation type="submission" date="2019-02" db="EMBL/GenBank/DDBJ databases">
        <title>Deep-cultivation of Planctomycetes and their phenomic and genomic characterization uncovers novel biology.</title>
        <authorList>
            <person name="Wiegand S."/>
            <person name="Jogler M."/>
            <person name="Boedeker C."/>
            <person name="Pinto D."/>
            <person name="Vollmers J."/>
            <person name="Rivas-Marin E."/>
            <person name="Kohn T."/>
            <person name="Peeters S.H."/>
            <person name="Heuer A."/>
            <person name="Rast P."/>
            <person name="Oberbeckmann S."/>
            <person name="Bunk B."/>
            <person name="Jeske O."/>
            <person name="Meyerdierks A."/>
            <person name="Storesund J.E."/>
            <person name="Kallscheuer N."/>
            <person name="Luecker S."/>
            <person name="Lage O.M."/>
            <person name="Pohl T."/>
            <person name="Merkel B.J."/>
            <person name="Hornburger P."/>
            <person name="Mueller R.-W."/>
            <person name="Bruemmer F."/>
            <person name="Labrenz M."/>
            <person name="Spormann A.M."/>
            <person name="Op den Camp H."/>
            <person name="Overmann J."/>
            <person name="Amann R."/>
            <person name="Jetten M.S.M."/>
            <person name="Mascher T."/>
            <person name="Medema M.H."/>
            <person name="Devos D.P."/>
            <person name="Kaster A.-K."/>
            <person name="Ovreas L."/>
            <person name="Rohde M."/>
            <person name="Galperin M.Y."/>
            <person name="Jogler C."/>
        </authorList>
    </citation>
    <scope>NUCLEOTIDE SEQUENCE [LARGE SCALE GENOMIC DNA]</scope>
    <source>
        <strain evidence="1 2">Pan241w</strain>
    </source>
</reference>
<evidence type="ECO:0000313" key="2">
    <source>
        <dbReference type="Proteomes" id="UP000317171"/>
    </source>
</evidence>
<gene>
    <name evidence="1" type="ORF">Pan241w_10950</name>
</gene>
<name>A0A517RAX6_9PLAN</name>
<protein>
    <submittedName>
        <fullName evidence="1">Uncharacterized protein</fullName>
    </submittedName>
</protein>
<dbReference type="OrthoDB" id="9798604at2"/>
<dbReference type="AlphaFoldDB" id="A0A517RAX6"/>
<sequence length="71" mass="8164">MTIRVPEEIIVECDECDECPEECKVRELAPTSFQTGGACYPDERWLRNRGWAISKDGMEHVCPRCKKLCDS</sequence>